<dbReference type="Proteomes" id="UP000565628">
    <property type="component" value="Unassembled WGS sequence"/>
</dbReference>
<evidence type="ECO:0000256" key="2">
    <source>
        <dbReference type="SAM" id="Phobius"/>
    </source>
</evidence>
<dbReference type="EMBL" id="JAARZT010000001">
    <property type="protein sequence ID" value="MBC2291636.1"/>
    <property type="molecule type" value="Genomic_DNA"/>
</dbReference>
<evidence type="ECO:0000313" key="6">
    <source>
        <dbReference type="EMBL" id="MBC2310559.1"/>
    </source>
</evidence>
<dbReference type="InterPro" id="IPR029050">
    <property type="entry name" value="Immunoprotect_excell_Ig-like"/>
</dbReference>
<dbReference type="AlphaFoldDB" id="A0A7X1DKL4"/>
<reference evidence="7 8" key="1">
    <citation type="submission" date="2020-03" db="EMBL/GenBank/DDBJ databases">
        <title>Soil Listeria distribution.</title>
        <authorList>
            <person name="Liao J."/>
            <person name="Wiedmann M."/>
        </authorList>
    </citation>
    <scope>NUCLEOTIDE SEQUENCE [LARGE SCALE GENOMIC DNA]</scope>
    <source>
        <strain evidence="6 8">FSL L7-0039</strain>
        <strain evidence="5 7">FSL L7-0051</strain>
        <strain evidence="4 9">FSL L7-0054</strain>
    </source>
</reference>
<evidence type="ECO:0000259" key="3">
    <source>
        <dbReference type="Pfam" id="PF11611"/>
    </source>
</evidence>
<evidence type="ECO:0000313" key="7">
    <source>
        <dbReference type="Proteomes" id="UP000543005"/>
    </source>
</evidence>
<gene>
    <name evidence="4" type="ORF">HCB69_05695</name>
    <name evidence="5" type="ORF">HCC36_00210</name>
    <name evidence="6" type="ORF">HCJ81_06640</name>
</gene>
<dbReference type="Pfam" id="PF11611">
    <property type="entry name" value="DUF4352"/>
    <property type="match status" value="1"/>
</dbReference>
<dbReference type="Proteomes" id="UP000543005">
    <property type="component" value="Unassembled WGS sequence"/>
</dbReference>
<comment type="caution">
    <text evidence="6">The sequence shown here is derived from an EMBL/GenBank/DDBJ whole genome shotgun (WGS) entry which is preliminary data.</text>
</comment>
<evidence type="ECO:0000313" key="8">
    <source>
        <dbReference type="Proteomes" id="UP000565628"/>
    </source>
</evidence>
<dbReference type="EMBL" id="JAARZS010000011">
    <property type="protein sequence ID" value="MBC2283864.1"/>
    <property type="molecule type" value="Genomic_DNA"/>
</dbReference>
<protein>
    <submittedName>
        <fullName evidence="6">DUF4352 domain-containing protein</fullName>
    </submittedName>
</protein>
<evidence type="ECO:0000256" key="1">
    <source>
        <dbReference type="ARBA" id="ARBA00022729"/>
    </source>
</evidence>
<keyword evidence="2" id="KW-1133">Transmembrane helix</keyword>
<keyword evidence="2" id="KW-0472">Membrane</keyword>
<evidence type="ECO:0000313" key="5">
    <source>
        <dbReference type="EMBL" id="MBC2291636.1"/>
    </source>
</evidence>
<keyword evidence="2" id="KW-0812">Transmembrane</keyword>
<keyword evidence="1" id="KW-0732">Signal</keyword>
<evidence type="ECO:0000313" key="9">
    <source>
        <dbReference type="Proteomes" id="UP000585696"/>
    </source>
</evidence>
<accession>A0A7X1DKL4</accession>
<dbReference type="Gene3D" id="2.60.40.1240">
    <property type="match status" value="1"/>
</dbReference>
<sequence length="145" mass="15949">MKNKKKFTIAGIIVSTLIVLSLIVNGTLLQPKTDIGKTQDINGLNITVTNASLVNQSSKIRVQFKVENNTKQTTGIGAGNFHIKVGKKDYQMTGGDNFGQEIAKGETITGNGYYKIPKKQEETLLIYTSPEGETWTWNLGKVDEE</sequence>
<proteinExistence type="predicted"/>
<dbReference type="InterPro" id="IPR029051">
    <property type="entry name" value="DUF4352"/>
</dbReference>
<dbReference type="Proteomes" id="UP000585696">
    <property type="component" value="Unassembled WGS sequence"/>
</dbReference>
<organism evidence="6 8">
    <name type="scientific">Listeria booriae</name>
    <dbReference type="NCBI Taxonomy" id="1552123"/>
    <lineage>
        <taxon>Bacteria</taxon>
        <taxon>Bacillati</taxon>
        <taxon>Bacillota</taxon>
        <taxon>Bacilli</taxon>
        <taxon>Bacillales</taxon>
        <taxon>Listeriaceae</taxon>
        <taxon>Listeria</taxon>
    </lineage>
</organism>
<feature type="domain" description="DUF4352" evidence="3">
    <location>
        <begin position="34"/>
        <end position="130"/>
    </location>
</feature>
<name>A0A7X1DKL4_9LIST</name>
<dbReference type="EMBL" id="JAASWV010000007">
    <property type="protein sequence ID" value="MBC2310559.1"/>
    <property type="molecule type" value="Genomic_DNA"/>
</dbReference>
<feature type="transmembrane region" description="Helical" evidence="2">
    <location>
        <begin position="7"/>
        <end position="29"/>
    </location>
</feature>
<dbReference type="RefSeq" id="WP_185628059.1">
    <property type="nucleotide sequence ID" value="NZ_JAARZS010000011.1"/>
</dbReference>
<evidence type="ECO:0000313" key="4">
    <source>
        <dbReference type="EMBL" id="MBC2283864.1"/>
    </source>
</evidence>